<dbReference type="EMBL" id="CP035631">
    <property type="protein sequence ID" value="WFF43603.1"/>
    <property type="molecule type" value="Genomic_DNA"/>
</dbReference>
<protein>
    <submittedName>
        <fullName evidence="3">Damage-inducible protein DinB</fullName>
    </submittedName>
</protein>
<evidence type="ECO:0000313" key="4">
    <source>
        <dbReference type="Proteomes" id="UP001321526"/>
    </source>
</evidence>
<dbReference type="Proteomes" id="UP001321526">
    <property type="component" value="Chromosome"/>
</dbReference>
<keyword evidence="2" id="KW-0479">Metal-binding</keyword>
<name>A0ABY8FLB6_9GAMM</name>
<organism evidence="3 4">
    <name type="scientific">Salinicola endophyticus</name>
    <dbReference type="NCBI Taxonomy" id="1949083"/>
    <lineage>
        <taxon>Bacteria</taxon>
        <taxon>Pseudomonadati</taxon>
        <taxon>Pseudomonadota</taxon>
        <taxon>Gammaproteobacteria</taxon>
        <taxon>Oceanospirillales</taxon>
        <taxon>Halomonadaceae</taxon>
        <taxon>Salinicola</taxon>
    </lineage>
</organism>
<evidence type="ECO:0000256" key="2">
    <source>
        <dbReference type="ARBA" id="ARBA00022723"/>
    </source>
</evidence>
<evidence type="ECO:0000313" key="3">
    <source>
        <dbReference type="EMBL" id="WFF43603.1"/>
    </source>
</evidence>
<dbReference type="InterPro" id="IPR034660">
    <property type="entry name" value="DinB/YfiT-like"/>
</dbReference>
<dbReference type="Pfam" id="PF05163">
    <property type="entry name" value="DinB"/>
    <property type="match status" value="1"/>
</dbReference>
<gene>
    <name evidence="3" type="ORF">EVC62_11695</name>
</gene>
<dbReference type="InterPro" id="IPR007837">
    <property type="entry name" value="DinB"/>
</dbReference>
<accession>A0ABY8FLB6</accession>
<proteinExistence type="inferred from homology"/>
<evidence type="ECO:0000256" key="1">
    <source>
        <dbReference type="ARBA" id="ARBA00008635"/>
    </source>
</evidence>
<dbReference type="SUPFAM" id="SSF109854">
    <property type="entry name" value="DinB/YfiT-like putative metalloenzymes"/>
    <property type="match status" value="1"/>
</dbReference>
<dbReference type="PANTHER" id="PTHR37302:SF1">
    <property type="entry name" value="PROTEIN DINB"/>
    <property type="match status" value="1"/>
</dbReference>
<dbReference type="Gene3D" id="1.20.120.450">
    <property type="entry name" value="dinb family like domain"/>
    <property type="match status" value="1"/>
</dbReference>
<dbReference type="PANTHER" id="PTHR37302">
    <property type="entry name" value="SLR1116 PROTEIN"/>
    <property type="match status" value="1"/>
</dbReference>
<reference evidence="3 4" key="1">
    <citation type="submission" date="2019-01" db="EMBL/GenBank/DDBJ databases">
        <title>Genome sequence of Salinicola endophyticus REST5.</title>
        <authorList>
            <person name="Nascimento F.X."/>
        </authorList>
    </citation>
    <scope>NUCLEOTIDE SEQUENCE [LARGE SCALE GENOMIC DNA]</scope>
    <source>
        <strain evidence="3 4">REST5</strain>
    </source>
</reference>
<keyword evidence="4" id="KW-1185">Reference proteome</keyword>
<comment type="similarity">
    <text evidence="1">Belongs to the DinB family.</text>
</comment>
<sequence>MTLKDHFGLLASYNQWMNAKVYEAAGLLSATDLAEDRGAFFGSLLGTLNHLLVADTIWLNRFAEHPACSISLREVIDLPQPTGLDQMVFDDLDRLAERRVWLDQKIIGWIAGLSGDDLELILTYRNSKGMTFNKRYSSLVLHFFNHQTHHRGQASTLLSQAGKEVGVTDLLALIPDENQV</sequence>